<evidence type="ECO:0000313" key="6">
    <source>
        <dbReference type="Proteomes" id="UP000601171"/>
    </source>
</evidence>
<reference evidence="5" key="1">
    <citation type="submission" date="2020-08" db="EMBL/GenBank/DDBJ databases">
        <title>Genome public.</title>
        <authorList>
            <person name="Liu C."/>
            <person name="Sun Q."/>
        </authorList>
    </citation>
    <scope>NUCLEOTIDE SEQUENCE</scope>
    <source>
        <strain evidence="5">BX21</strain>
    </source>
</reference>
<dbReference type="InterPro" id="IPR038610">
    <property type="entry name" value="FliK-like_C_sf"/>
</dbReference>
<dbReference type="AlphaFoldDB" id="A0A926IKI8"/>
<dbReference type="InterPro" id="IPR021136">
    <property type="entry name" value="Flagellar_hook_control-like_C"/>
</dbReference>
<evidence type="ECO:0000313" key="5">
    <source>
        <dbReference type="EMBL" id="MBC8588330.1"/>
    </source>
</evidence>
<dbReference type="GO" id="GO:0009424">
    <property type="term" value="C:bacterial-type flagellum hook"/>
    <property type="evidence" value="ECO:0007669"/>
    <property type="project" value="InterPro"/>
</dbReference>
<dbReference type="CDD" id="cd17470">
    <property type="entry name" value="T3SS_Flik_C"/>
    <property type="match status" value="1"/>
</dbReference>
<evidence type="ECO:0000256" key="2">
    <source>
        <dbReference type="ARBA" id="ARBA00009149"/>
    </source>
</evidence>
<keyword evidence="5" id="KW-0969">Cilium</keyword>
<comment type="function">
    <text evidence="1">Controls the length of the flagellar hook.</text>
</comment>
<comment type="caution">
    <text evidence="5">The sequence shown here is derived from an EMBL/GenBank/DDBJ whole genome shotgun (WGS) entry which is preliminary data.</text>
</comment>
<keyword evidence="5" id="KW-0966">Cell projection</keyword>
<dbReference type="InterPro" id="IPR001635">
    <property type="entry name" value="Flag_hook_Flik"/>
</dbReference>
<dbReference type="RefSeq" id="WP_262429778.1">
    <property type="nucleotide sequence ID" value="NZ_JACRTG010000018.1"/>
</dbReference>
<sequence>MIITGIQLPYGTGDVKDLKGTKNQEDFLAVLTKAIKTEIEGAEKIDLEGLESEDTNSVDEGESVVDIVSKLGVFLNMPLCENETTPDIQQIENPVSNNIGVLQAAEIPSNTQIGLTLEGAEVNETIIPGIQEMPFNDIQSMVSEIVSEHVSIPDALNARQLGDDVSFDNNIDLDSEMEPKKNECVSNSGRESREIIKKSEDEEVKFKEHESDGTNQPGRLKDTIFNTYVHEDRVITNETDNSFENQVMHKENVQNIGETIIQLMETTTEGQTSVMKVQLYPEELGTVNVMLKMDKGKISTKILVDNDQIKQLFAAKVGEISENLFKQNINMDRVEVELNLGAMENENSYFDSNGSSNKNNHEQFKQNHFMKFDFEKEFNLEDLTDRYSNLSSISILA</sequence>
<dbReference type="Proteomes" id="UP000601171">
    <property type="component" value="Unassembled WGS sequence"/>
</dbReference>
<evidence type="ECO:0000256" key="1">
    <source>
        <dbReference type="ARBA" id="ARBA00003944"/>
    </source>
</evidence>
<accession>A0A926IKI8</accession>
<dbReference type="GO" id="GO:0044780">
    <property type="term" value="P:bacterial-type flagellum assembly"/>
    <property type="evidence" value="ECO:0007669"/>
    <property type="project" value="InterPro"/>
</dbReference>
<dbReference type="EMBL" id="JACRTG010000018">
    <property type="protein sequence ID" value="MBC8588330.1"/>
    <property type="molecule type" value="Genomic_DNA"/>
</dbReference>
<comment type="similarity">
    <text evidence="2">Belongs to the FliK family.</text>
</comment>
<keyword evidence="6" id="KW-1185">Reference proteome</keyword>
<proteinExistence type="inferred from homology"/>
<gene>
    <name evidence="5" type="ORF">H8707_08760</name>
</gene>
<protein>
    <submittedName>
        <fullName evidence="5">Flagellar hook-length control protein FliK</fullName>
    </submittedName>
</protein>
<dbReference type="Pfam" id="PF02120">
    <property type="entry name" value="Flg_hook"/>
    <property type="match status" value="1"/>
</dbReference>
<organism evidence="5 6">
    <name type="scientific">Paratissierella segnis</name>
    <dbReference type="NCBI Taxonomy" id="2763679"/>
    <lineage>
        <taxon>Bacteria</taxon>
        <taxon>Bacillati</taxon>
        <taxon>Bacillota</taxon>
        <taxon>Tissierellia</taxon>
        <taxon>Tissierellales</taxon>
        <taxon>Tissierellaceae</taxon>
        <taxon>Paratissierella</taxon>
    </lineage>
</organism>
<feature type="domain" description="Flagellar hook-length control protein-like C-terminal" evidence="4">
    <location>
        <begin position="269"/>
        <end position="338"/>
    </location>
</feature>
<name>A0A926IKI8_9FIRM</name>
<evidence type="ECO:0000256" key="3">
    <source>
        <dbReference type="ARBA" id="ARBA00022795"/>
    </source>
</evidence>
<dbReference type="PRINTS" id="PR01007">
    <property type="entry name" value="FLGHOOKFLIK"/>
</dbReference>
<dbReference type="Gene3D" id="3.30.750.140">
    <property type="match status" value="1"/>
</dbReference>
<keyword evidence="3" id="KW-1005">Bacterial flagellum biogenesis</keyword>
<keyword evidence="5" id="KW-0282">Flagellum</keyword>
<evidence type="ECO:0000259" key="4">
    <source>
        <dbReference type="Pfam" id="PF02120"/>
    </source>
</evidence>